<keyword evidence="2" id="KW-0614">Plasmid</keyword>
<organism evidence="2 3">
    <name type="scientific">Paenarthrobacter ureafaciens</name>
    <dbReference type="NCBI Taxonomy" id="37931"/>
    <lineage>
        <taxon>Bacteria</taxon>
        <taxon>Bacillati</taxon>
        <taxon>Actinomycetota</taxon>
        <taxon>Actinomycetes</taxon>
        <taxon>Micrococcales</taxon>
        <taxon>Micrococcaceae</taxon>
        <taxon>Paenarthrobacter</taxon>
    </lineage>
</organism>
<gene>
    <name evidence="2" type="ORF">NL394_23420</name>
</gene>
<reference evidence="2" key="1">
    <citation type="submission" date="2022-07" db="EMBL/GenBank/DDBJ databases">
        <authorList>
            <person name="Wu T."/>
        </authorList>
    </citation>
    <scope>NUCLEOTIDE SEQUENCE</scope>
    <source>
        <strain evidence="2">SD-1</strain>
        <plasmid evidence="2">unnamed4</plasmid>
    </source>
</reference>
<feature type="transmembrane region" description="Helical" evidence="1">
    <location>
        <begin position="22"/>
        <end position="45"/>
    </location>
</feature>
<feature type="transmembrane region" description="Helical" evidence="1">
    <location>
        <begin position="92"/>
        <end position="115"/>
    </location>
</feature>
<dbReference type="AlphaFoldDB" id="A0AAX3EQ94"/>
<dbReference type="Proteomes" id="UP001163293">
    <property type="component" value="Plasmid unnamed4"/>
</dbReference>
<protein>
    <recommendedName>
        <fullName evidence="4">DUF1109 domain-containing protein</fullName>
    </recommendedName>
</protein>
<geneLocation type="plasmid" evidence="2 3">
    <name>unnamed4</name>
</geneLocation>
<evidence type="ECO:0000313" key="3">
    <source>
        <dbReference type="Proteomes" id="UP001163293"/>
    </source>
</evidence>
<dbReference type="EMBL" id="CP101189">
    <property type="protein sequence ID" value="UYW00152.1"/>
    <property type="molecule type" value="Genomic_DNA"/>
</dbReference>
<sequence>MIAVTTATNEIPKLYEPGWDWWAWPIAWAALALAGLILAAALPLITRTAERLEGTAWRTPGIAAASLLAVAAAVAGYMGSGVLMRHMDSGEGAFSIFLGTLLVGLLSWGAAAHIAPQPYTYSPWRPWLLALPMIVIGSGAIANGISEALTRLAASIPMPVASLGSMVLFGMIAFTAYMTTQARR</sequence>
<feature type="transmembrane region" description="Helical" evidence="1">
    <location>
        <begin position="158"/>
        <end position="178"/>
    </location>
</feature>
<dbReference type="RefSeq" id="WP_264398921.1">
    <property type="nucleotide sequence ID" value="NZ_CP101183.1"/>
</dbReference>
<keyword evidence="1" id="KW-0812">Transmembrane</keyword>
<name>A0AAX3EQ94_PAEUR</name>
<feature type="transmembrane region" description="Helical" evidence="1">
    <location>
        <begin position="57"/>
        <end position="80"/>
    </location>
</feature>
<proteinExistence type="predicted"/>
<evidence type="ECO:0008006" key="4">
    <source>
        <dbReference type="Google" id="ProtNLM"/>
    </source>
</evidence>
<accession>A0AAX3EQ94</accession>
<evidence type="ECO:0000256" key="1">
    <source>
        <dbReference type="SAM" id="Phobius"/>
    </source>
</evidence>
<keyword evidence="3" id="KW-1185">Reference proteome</keyword>
<feature type="transmembrane region" description="Helical" evidence="1">
    <location>
        <begin position="127"/>
        <end position="146"/>
    </location>
</feature>
<keyword evidence="1" id="KW-0472">Membrane</keyword>
<keyword evidence="1" id="KW-1133">Transmembrane helix</keyword>
<evidence type="ECO:0000313" key="2">
    <source>
        <dbReference type="EMBL" id="UYW00152.1"/>
    </source>
</evidence>